<feature type="compositionally biased region" description="Polar residues" evidence="4">
    <location>
        <begin position="68"/>
        <end position="79"/>
    </location>
</feature>
<feature type="region of interest" description="N-terminal hotdog fold" evidence="3">
    <location>
        <begin position="789"/>
        <end position="919"/>
    </location>
</feature>
<feature type="region of interest" description="Disordered" evidence="4">
    <location>
        <begin position="50"/>
        <end position="90"/>
    </location>
</feature>
<dbReference type="CDD" id="cd08953">
    <property type="entry name" value="KR_2_SDR_x"/>
    <property type="match status" value="1"/>
</dbReference>
<dbReference type="InterPro" id="IPR037143">
    <property type="entry name" value="4-PPantetheinyl_Trfase_dom_sf"/>
</dbReference>
<dbReference type="InterPro" id="IPR049551">
    <property type="entry name" value="PKS_DH_C"/>
</dbReference>
<proteinExistence type="predicted"/>
<dbReference type="Pfam" id="PF08659">
    <property type="entry name" value="KR"/>
    <property type="match status" value="1"/>
</dbReference>
<dbReference type="InterPro" id="IPR049900">
    <property type="entry name" value="PKS_mFAS_DH"/>
</dbReference>
<dbReference type="SUPFAM" id="SSF51735">
    <property type="entry name" value="NAD(P)-binding Rossmann-fold domains"/>
    <property type="match status" value="1"/>
</dbReference>
<organism evidence="7 8">
    <name type="scientific">Gloeothece verrucosa (strain PCC 7822)</name>
    <name type="common">Cyanothece sp. (strain PCC 7822)</name>
    <dbReference type="NCBI Taxonomy" id="497965"/>
    <lineage>
        <taxon>Bacteria</taxon>
        <taxon>Bacillati</taxon>
        <taxon>Cyanobacteriota</taxon>
        <taxon>Cyanophyceae</taxon>
        <taxon>Oscillatoriophycideae</taxon>
        <taxon>Chroococcales</taxon>
        <taxon>Aphanothecaceae</taxon>
        <taxon>Gloeothece</taxon>
        <taxon>Gloeothece verrucosa</taxon>
    </lineage>
</organism>
<dbReference type="InterPro" id="IPR050091">
    <property type="entry name" value="PKS_NRPS_Biosynth_Enz"/>
</dbReference>
<dbReference type="OrthoDB" id="9778690at2"/>
<dbReference type="InterPro" id="IPR009081">
    <property type="entry name" value="PP-bd_ACP"/>
</dbReference>
<feature type="domain" description="Carrier" evidence="5">
    <location>
        <begin position="223"/>
        <end position="299"/>
    </location>
</feature>
<dbReference type="InterPro" id="IPR036291">
    <property type="entry name" value="NAD(P)-bd_dom_sf"/>
</dbReference>
<feature type="active site" description="Proton donor; for dehydratase activity" evidence="3">
    <location>
        <position position="998"/>
    </location>
</feature>
<dbReference type="InterPro" id="IPR049552">
    <property type="entry name" value="PKS_DH_N"/>
</dbReference>
<geneLocation type="plasmid" evidence="7 8">
    <name>Cy782201</name>
</geneLocation>
<keyword evidence="8" id="KW-1185">Reference proteome</keyword>
<evidence type="ECO:0000259" key="5">
    <source>
        <dbReference type="PROSITE" id="PS50075"/>
    </source>
</evidence>
<evidence type="ECO:0000256" key="2">
    <source>
        <dbReference type="ARBA" id="ARBA00022553"/>
    </source>
</evidence>
<feature type="domain" description="Carrier" evidence="5">
    <location>
        <begin position="126"/>
        <end position="202"/>
    </location>
</feature>
<dbReference type="PANTHER" id="PTHR43775:SF37">
    <property type="entry name" value="SI:DKEY-61P9.11"/>
    <property type="match status" value="1"/>
</dbReference>
<dbReference type="GO" id="GO:0000287">
    <property type="term" value="F:magnesium ion binding"/>
    <property type="evidence" value="ECO:0007669"/>
    <property type="project" value="InterPro"/>
</dbReference>
<dbReference type="EMBL" id="CP002199">
    <property type="protein sequence ID" value="ADN17694.1"/>
    <property type="molecule type" value="Genomic_DNA"/>
</dbReference>
<keyword evidence="7" id="KW-0614">Plasmid</keyword>
<dbReference type="GO" id="GO:0004312">
    <property type="term" value="F:fatty acid synthase activity"/>
    <property type="evidence" value="ECO:0007669"/>
    <property type="project" value="TreeGrafter"/>
</dbReference>
<sequence>MNPIPSSNQPLPQEEIVNFLSYYFSQRGSFLAQVIRADLQSLSLLKSPTPAKIKSNGQLKKHHHDENQATVNSQHNPYHNGTARKEDNNYNSTITVNGKNGATAIVNLKNPSHNAPVTEQQRPVNLEIEKLLIDLIVEQTGYPVGSFSSEAKLLDDLNLDSIKAGELIASAAKKCGVAGAIEPTSLANATLKDVATAIREAMGDSKAPVSSEPAVSTAKTTVPNFGELLFQLLEQQTGFPRETLSLEMRLLDDLNLDSIKAAELIALAAKQMGIAGKLDAASLANATLKEVIATLEGAWQELNPNPTSVIAKPAPVAAQPSSEQSVSWVRNFALEYIPSEPLLERETSWAKAEVLLVVDEIDQVLVKALAEQLQTVHASVQTVTYQEVVHLGKNFSHYIALLPQTVAQSELPLESMALRLYSLAAHSKNNQDACITYVQFGGGKFGTDEPVHPQVCAASAFARSVHLERPTSKVRVIDLAATLSPETASALILKEMGGQEAIVTVGYDKNQTRLLPQSRLTQPVNYQPRSLEWSKEDVILVTGGAKGITAECALAVAQKTGVKMALVGRSAVPGAADEQNEINQTLQRFTKQGLTCRYYACDIANPESVSQLVQIINQELGSITGVIHGAGLNQPRRVEQVPLAEAIREVSPKLKGANNLLQALVNTPPKLFIAISSIIGVTGMPGNAWYAFANEAMAQLLRHYEQQHPQTQTLAIAYSVWDEVGMGVRLGSVKHLERMGIGAIPLVEGVNRFLHLFECDPKMSQVIISARLGGLDTWTPVSLPSASSLRFIEKVLYVEPQVALTVRTHLSVERDLYVKDHIWRGSYLFPTVFGLEAMSQAAAYVTGQPQPEIIRIENISLRRPVVVDPTLGVDIEIQAEVLEIDANGEQKVKVGIRTEQSGFNSDHFSATLVLGKRQKGAKIQPLTGELLAIEPKTDLYGSLLFQGQLFQRLEGVFTLSREESLLKSQVFPSRDLKESGFPQGQGTDLLLGDPYFRDVLLQSMQLNIPQDICLPVEIAEIHLLENPSLAQGERIITAILNEKQGREYICEVIATTRDGVIVEHLKGYRLRILEEHPENPSAVELAAPQQRDEQKLTAKLEQACQQLDLVQPTLVLEYIPQLGKKVKQQRKILEQPLINRALQKQLNTDKVSFKLKSLPSGKPQLSGPQVEALELSLSHDSHYCVCVVGETSQGCDIESITDRSQEDWIALLGSSRQNLLAAFVQGGDNINQAGTRIWSALEALHKAANSGRPKLEIVKRQEEVVLLKAQMEKEAYWVVTFPVQLTRYPERMIAIVVSPLQKPTVTPAVVDDVQSIILPHSHRVQITEDGPQGQPVYEHRFQVSFKQSCSISRKVSVSQYIGWVGKIRELPMRSMASHIVSDFTSGEWGMVTNAVSLRIIGEVSSYDTVQARCWLGNVVNSSFDTYIEFCKILPDQSLERVALAEVKATWVRLVSYGIPTPEPFPDYLQKYLDHFAAKKPATIDLKNAPTVSLPSLPASLDSFEPGKVIYQVSPQEHRYGHLLKSEVFQTTLEESNFVGNVYYGNYFIWQGRMLDLFLYSVAPEYLRVSNAQGEMIPLYSRMDYLREAMPFDKVRVYLYVQSVSECGARFTFEFYREMPDGRQEKLQVGQQEVVWAKRNPDGTPVVTPWPQPVLAALLNQAGISNPAIYAFAN</sequence>
<dbReference type="KEGG" id="cyj:Cyan7822_5840"/>
<dbReference type="GO" id="GO:0006633">
    <property type="term" value="P:fatty acid biosynthetic process"/>
    <property type="evidence" value="ECO:0007669"/>
    <property type="project" value="TreeGrafter"/>
</dbReference>
<keyword evidence="2" id="KW-0597">Phosphoprotein</keyword>
<feature type="region of interest" description="C-terminal hotdog fold" evidence="3">
    <location>
        <begin position="938"/>
        <end position="1079"/>
    </location>
</feature>
<feature type="domain" description="PKS/mFAS DH" evidence="6">
    <location>
        <begin position="789"/>
        <end position="1079"/>
    </location>
</feature>
<evidence type="ECO:0000313" key="8">
    <source>
        <dbReference type="Proteomes" id="UP000008206"/>
    </source>
</evidence>
<dbReference type="PANTHER" id="PTHR43775">
    <property type="entry name" value="FATTY ACID SYNTHASE"/>
    <property type="match status" value="1"/>
</dbReference>
<dbReference type="Gene3D" id="3.10.129.10">
    <property type="entry name" value="Hotdog Thioesterase"/>
    <property type="match status" value="2"/>
</dbReference>
<evidence type="ECO:0000256" key="1">
    <source>
        <dbReference type="ARBA" id="ARBA00022450"/>
    </source>
</evidence>
<evidence type="ECO:0000259" key="6">
    <source>
        <dbReference type="PROSITE" id="PS52019"/>
    </source>
</evidence>
<dbReference type="PROSITE" id="PS50075">
    <property type="entry name" value="CARRIER"/>
    <property type="match status" value="2"/>
</dbReference>
<dbReference type="InterPro" id="IPR036736">
    <property type="entry name" value="ACP-like_sf"/>
</dbReference>
<dbReference type="RefSeq" id="WP_013334444.1">
    <property type="nucleotide sequence ID" value="NC_014533.1"/>
</dbReference>
<dbReference type="SMART" id="SM00822">
    <property type="entry name" value="PKS_KR"/>
    <property type="match status" value="1"/>
</dbReference>
<dbReference type="InterPro" id="IPR042104">
    <property type="entry name" value="PKS_dehydratase_sf"/>
</dbReference>
<dbReference type="SUPFAM" id="SSF54637">
    <property type="entry name" value="Thioesterase/thiol ester dehydrase-isomerase"/>
    <property type="match status" value="3"/>
</dbReference>
<dbReference type="HOGENOM" id="CLU_240979_0_0_3"/>
<dbReference type="Pfam" id="PF14765">
    <property type="entry name" value="PS-DH"/>
    <property type="match status" value="1"/>
</dbReference>
<dbReference type="Gene3D" id="3.40.50.720">
    <property type="entry name" value="NAD(P)-binding Rossmann-like Domain"/>
    <property type="match status" value="1"/>
</dbReference>
<name>E0UL64_GLOV7</name>
<dbReference type="InterPro" id="IPR013968">
    <property type="entry name" value="PKS_KR"/>
</dbReference>
<accession>E0UL64</accession>
<evidence type="ECO:0000313" key="7">
    <source>
        <dbReference type="EMBL" id="ADN17694.1"/>
    </source>
</evidence>
<dbReference type="InterPro" id="IPR057326">
    <property type="entry name" value="KR_dom"/>
</dbReference>
<protein>
    <submittedName>
        <fullName evidence="7">Short-chain dehydrogenase/reductase SDR</fullName>
    </submittedName>
</protein>
<dbReference type="Gene3D" id="3.10.129.110">
    <property type="entry name" value="Polyketide synthase dehydratase"/>
    <property type="match status" value="1"/>
</dbReference>
<keyword evidence="1" id="KW-0596">Phosphopantetheine</keyword>
<feature type="active site" description="Proton acceptor; for dehydratase activity" evidence="3">
    <location>
        <position position="821"/>
    </location>
</feature>
<dbReference type="Proteomes" id="UP000008206">
    <property type="component" value="Plasmid Cy782201"/>
</dbReference>
<dbReference type="InterPro" id="IPR029069">
    <property type="entry name" value="HotDog_dom_sf"/>
</dbReference>
<gene>
    <name evidence="7" type="ordered locus">Cyan7822_5840</name>
</gene>
<dbReference type="PROSITE" id="PS52019">
    <property type="entry name" value="PKS_MFAS_DH"/>
    <property type="match status" value="1"/>
</dbReference>
<dbReference type="GO" id="GO:0008897">
    <property type="term" value="F:holo-[acyl-carrier-protein] synthase activity"/>
    <property type="evidence" value="ECO:0007669"/>
    <property type="project" value="InterPro"/>
</dbReference>
<dbReference type="Gene3D" id="3.90.470.20">
    <property type="entry name" value="4'-phosphopantetheinyl transferase domain"/>
    <property type="match status" value="1"/>
</dbReference>
<evidence type="ECO:0000256" key="3">
    <source>
        <dbReference type="PROSITE-ProRule" id="PRU01363"/>
    </source>
</evidence>
<reference evidence="8" key="1">
    <citation type="journal article" date="2011" name="MBio">
        <title>Novel metabolic attributes of the genus Cyanothece, comprising a group of unicellular nitrogen-fixing Cyanobacteria.</title>
        <authorList>
            <person name="Bandyopadhyay A."/>
            <person name="Elvitigala T."/>
            <person name="Welsh E."/>
            <person name="Stockel J."/>
            <person name="Liberton M."/>
            <person name="Min H."/>
            <person name="Sherman L.A."/>
            <person name="Pakrasi H.B."/>
        </authorList>
    </citation>
    <scope>NUCLEOTIDE SEQUENCE [LARGE SCALE GENOMIC DNA]</scope>
    <source>
        <strain evidence="8">PCC 7822</strain>
        <plasmid evidence="8">Cy782201</plasmid>
    </source>
</reference>
<dbReference type="Gene3D" id="1.10.1200.10">
    <property type="entry name" value="ACP-like"/>
    <property type="match status" value="2"/>
</dbReference>
<evidence type="ECO:0000256" key="4">
    <source>
        <dbReference type="SAM" id="MobiDB-lite"/>
    </source>
</evidence>
<dbReference type="SUPFAM" id="SSF47336">
    <property type="entry name" value="ACP-like"/>
    <property type="match status" value="2"/>
</dbReference>
<dbReference type="Pfam" id="PF21089">
    <property type="entry name" value="PKS_DH_N"/>
    <property type="match status" value="1"/>
</dbReference>